<accession>A0A212J6Z8</accession>
<dbReference type="InterPro" id="IPR021496">
    <property type="entry name" value="DUF3150"/>
</dbReference>
<gene>
    <name evidence="1" type="ORF">KM92DES2_10631</name>
</gene>
<dbReference type="Pfam" id="PF11348">
    <property type="entry name" value="DUF3150"/>
    <property type="match status" value="1"/>
</dbReference>
<organism evidence="1">
    <name type="scientific">uncultured Desulfovibrio sp</name>
    <dbReference type="NCBI Taxonomy" id="167968"/>
    <lineage>
        <taxon>Bacteria</taxon>
        <taxon>Pseudomonadati</taxon>
        <taxon>Thermodesulfobacteriota</taxon>
        <taxon>Desulfovibrionia</taxon>
        <taxon>Desulfovibrionales</taxon>
        <taxon>Desulfovibrionaceae</taxon>
        <taxon>Desulfovibrio</taxon>
        <taxon>environmental samples</taxon>
    </lineage>
</organism>
<protein>
    <recommendedName>
        <fullName evidence="2">DUF3150 domain-containing protein</fullName>
    </recommendedName>
</protein>
<dbReference type="AlphaFoldDB" id="A0A212J6Z8"/>
<name>A0A212J6Z8_9BACT</name>
<reference evidence="1" key="1">
    <citation type="submission" date="2016-04" db="EMBL/GenBank/DDBJ databases">
        <authorList>
            <person name="Evans L.H."/>
            <person name="Alamgir A."/>
            <person name="Owens N."/>
            <person name="Weber N.D."/>
            <person name="Virtaneva K."/>
            <person name="Barbian K."/>
            <person name="Babar A."/>
            <person name="Rosenke K."/>
        </authorList>
    </citation>
    <scope>NUCLEOTIDE SEQUENCE</scope>
    <source>
        <strain evidence="1">92-2</strain>
    </source>
</reference>
<dbReference type="RefSeq" id="WP_296935084.1">
    <property type="nucleotide sequence ID" value="NZ_LT598928.1"/>
</dbReference>
<sequence>MTKLVSDIRILDNLLALNLNVSLWSARRKMSQEDLGSAELPPEDLASLGSKRIADPENLKVFGTLKARAFNYLDRHGVRFMSGWAIPEEKAGEIVQELLNIRVEFQKEKEAFLADYDQNVQAWIEKHHQWGEIIRNSLVGPDYVRARMDFRWQLYKVAPLEQHADNTAVLEAGLAEEVQGLGGTLFDEVAKSADDIWRRVYHGKTEVTHKALSPLRTLHAKLTGLSFVEPHVAPVADIVQAALLRMPKKGNITGTDLLLLQGLVCLLKDNTALVGHAQKVIEGYGPAFVLDALLAGPGVIHESDCPAGQMDGTVDGEMDDDPILPEIPVADSPLPHPAIASLGLW</sequence>
<evidence type="ECO:0008006" key="2">
    <source>
        <dbReference type="Google" id="ProtNLM"/>
    </source>
</evidence>
<proteinExistence type="predicted"/>
<dbReference type="EMBL" id="FLUP01000001">
    <property type="protein sequence ID" value="SBV95203.1"/>
    <property type="molecule type" value="Genomic_DNA"/>
</dbReference>
<evidence type="ECO:0000313" key="1">
    <source>
        <dbReference type="EMBL" id="SBV95203.1"/>
    </source>
</evidence>